<evidence type="ECO:0008006" key="3">
    <source>
        <dbReference type="Google" id="ProtNLM"/>
    </source>
</evidence>
<protein>
    <recommendedName>
        <fullName evidence="3">Lipoprotein</fullName>
    </recommendedName>
</protein>
<proteinExistence type="predicted"/>
<dbReference type="RefSeq" id="WP_135622908.1">
    <property type="nucleotide sequence ID" value="NZ_RQGD01000020.1"/>
</dbReference>
<dbReference type="AlphaFoldDB" id="A0A4R9K979"/>
<reference evidence="1" key="1">
    <citation type="journal article" date="2019" name="PLoS Negl. Trop. Dis.">
        <title>Revisiting the worldwide diversity of Leptospira species in the environment.</title>
        <authorList>
            <person name="Vincent A.T."/>
            <person name="Schiettekatte O."/>
            <person name="Bourhy P."/>
            <person name="Veyrier F.J."/>
            <person name="Picardeau M."/>
        </authorList>
    </citation>
    <scope>NUCLEOTIDE SEQUENCE [LARGE SCALE GENOMIC DNA]</scope>
    <source>
        <strain evidence="1">201702476</strain>
    </source>
</reference>
<dbReference type="EMBL" id="RQGD01000020">
    <property type="protein sequence ID" value="TGL61268.1"/>
    <property type="molecule type" value="Genomic_DNA"/>
</dbReference>
<dbReference type="Proteomes" id="UP000297693">
    <property type="component" value="Unassembled WGS sequence"/>
</dbReference>
<dbReference type="PROSITE" id="PS51257">
    <property type="entry name" value="PROKAR_LIPOPROTEIN"/>
    <property type="match status" value="1"/>
</dbReference>
<gene>
    <name evidence="1" type="ORF">EHQ58_05695</name>
</gene>
<organism evidence="1 2">
    <name type="scientific">Leptospira ognonensis</name>
    <dbReference type="NCBI Taxonomy" id="2484945"/>
    <lineage>
        <taxon>Bacteria</taxon>
        <taxon>Pseudomonadati</taxon>
        <taxon>Spirochaetota</taxon>
        <taxon>Spirochaetia</taxon>
        <taxon>Leptospirales</taxon>
        <taxon>Leptospiraceae</taxon>
        <taxon>Leptospira</taxon>
    </lineage>
</organism>
<name>A0A4R9K979_9LEPT</name>
<dbReference type="OrthoDB" id="326537at2"/>
<evidence type="ECO:0000313" key="2">
    <source>
        <dbReference type="Proteomes" id="UP000297693"/>
    </source>
</evidence>
<sequence>MKRNIIKFTGIAMISALALTACHPDRVKEEIGLAAILSLTIKNAASGNCAISLNLGTLYSGAIMQAAISSTTTFTEAEFTQASGTSIGTGQNYTTYASVPYNVKYDAFIRGGGTYDSTARNTDIATGKASVDAASYLGIAAATCSAAGTTSGATLQAILDAHLATFTTAEQTSLGAVFTAAGGSVTGVRTAFAGGCGVIAGALAATYTAFGGSTATATAYQARQAYANGTGILACARIPRSSCTFTGLTTADRAAAFTSIVKAFDAVNNNTDCRKPNSDFSNSMIRGAFTGTPRNTIISGFTTHTYAFVVAHPTTDVVTPISEGSTFGNNKIFPETAYPVSPALSNISAAFNVAFPLTIGTTKQDESSIKYYKASNINLSQVDACEGLSLSGYGPISEIAIGSTNIANRKELTSTKEIAYAFSAENTAAALYATTRGAVQGTATATELDAIACNNSFRSKYVISQAIGGGKLPVLNSAISGDGGSTSNLTTCLYGGTAAGRTTSGSLLATTSLAGIGSCPAGASAGAAKFGDSGLDKLTAFPNNE</sequence>
<keyword evidence="2" id="KW-1185">Reference proteome</keyword>
<comment type="caution">
    <text evidence="1">The sequence shown here is derived from an EMBL/GenBank/DDBJ whole genome shotgun (WGS) entry which is preliminary data.</text>
</comment>
<evidence type="ECO:0000313" key="1">
    <source>
        <dbReference type="EMBL" id="TGL61268.1"/>
    </source>
</evidence>
<accession>A0A4R9K979</accession>